<keyword evidence="2" id="KW-1185">Reference proteome</keyword>
<dbReference type="AlphaFoldDB" id="A0A4U2Z813"/>
<dbReference type="EMBL" id="SZPX01000006">
    <property type="protein sequence ID" value="TKI69071.1"/>
    <property type="molecule type" value="Genomic_DNA"/>
</dbReference>
<sequence length="217" mass="25457">MNNNLKHKHWFPHPANLRNERRMKRAMKDLDLLASEFEISLPILQTVITSYGFFELFTTDDGEMFVSPLLNGLMVPYIEKQKKNQIAGQISAKKRKLKQEQQLLELSQLHSVQDMLNGSETHVAHNRQQETKVKENKSLWLHDFQFFKNFIVNAYKDQIVCYGALDFKTSTGIKVTTQGYLFNTHSMQDLSPDEAKKAWKWMFENQDKLCEIEVQDE</sequence>
<comment type="caution">
    <text evidence="1">The sequence shown here is derived from an EMBL/GenBank/DDBJ whole genome shotgun (WGS) entry which is preliminary data.</text>
</comment>
<evidence type="ECO:0000313" key="2">
    <source>
        <dbReference type="Proteomes" id="UP000309561"/>
    </source>
</evidence>
<protein>
    <submittedName>
        <fullName evidence="1">Uncharacterized protein</fullName>
    </submittedName>
</protein>
<evidence type="ECO:0000313" key="1">
    <source>
        <dbReference type="EMBL" id="TKI69071.1"/>
    </source>
</evidence>
<gene>
    <name evidence="1" type="ORF">FCU45_08910</name>
</gene>
<organism evidence="1 2">
    <name type="scientific">Sulfurimonas crateris</name>
    <dbReference type="NCBI Taxonomy" id="2574727"/>
    <lineage>
        <taxon>Bacteria</taxon>
        <taxon>Pseudomonadati</taxon>
        <taxon>Campylobacterota</taxon>
        <taxon>Epsilonproteobacteria</taxon>
        <taxon>Campylobacterales</taxon>
        <taxon>Sulfurimonadaceae</taxon>
        <taxon>Sulfurimonas</taxon>
    </lineage>
</organism>
<dbReference type="Proteomes" id="UP000309561">
    <property type="component" value="Unassembled WGS sequence"/>
</dbReference>
<proteinExistence type="predicted"/>
<name>A0A4U2Z813_9BACT</name>
<dbReference type="OrthoDB" id="5340311at2"/>
<accession>A0A4U2Z813</accession>
<reference evidence="1 2" key="1">
    <citation type="submission" date="2019-04" db="EMBL/GenBank/DDBJ databases">
        <title>Sulfurimonas crateris sp. nov. a facultative anaerobic sulfur-oxidizing chemolithautotrophic bacterium isolated from a terrestrial mud vulcano.</title>
        <authorList>
            <person name="Ratnikova N.M."/>
            <person name="Slobodkin A.I."/>
            <person name="Merkel A.Y."/>
            <person name="Novikov A."/>
            <person name="Bonch-Osmolovskaya E.A."/>
            <person name="Slobodkina G.B."/>
        </authorList>
    </citation>
    <scope>NUCLEOTIDE SEQUENCE [LARGE SCALE GENOMIC DNA]</scope>
    <source>
        <strain evidence="1 2">SN118</strain>
    </source>
</reference>
<dbReference type="RefSeq" id="WP_137014432.1">
    <property type="nucleotide sequence ID" value="NZ_SZPX01000006.1"/>
</dbReference>